<feature type="chain" id="PRO_5027805729" evidence="1">
    <location>
        <begin position="21"/>
        <end position="101"/>
    </location>
</feature>
<feature type="signal peptide" evidence="1">
    <location>
        <begin position="1"/>
        <end position="20"/>
    </location>
</feature>
<keyword evidence="1" id="KW-0732">Signal</keyword>
<dbReference type="OrthoDB" id="289038at2759"/>
<evidence type="ECO:0000313" key="3">
    <source>
        <dbReference type="RefSeq" id="XP_022726788.1"/>
    </source>
</evidence>
<proteinExistence type="predicted"/>
<reference evidence="3" key="1">
    <citation type="submission" date="2025-08" db="UniProtKB">
        <authorList>
            <consortium name="RefSeq"/>
        </authorList>
    </citation>
    <scope>IDENTIFICATION</scope>
    <source>
        <tissue evidence="3">Fruit stalk</tissue>
    </source>
</reference>
<dbReference type="Proteomes" id="UP000515121">
    <property type="component" value="Unplaced"/>
</dbReference>
<dbReference type="GeneID" id="111282799"/>
<protein>
    <submittedName>
        <fullName evidence="3">Uncharacterized protein LOC111282799</fullName>
    </submittedName>
</protein>
<gene>
    <name evidence="3" type="primary">LOC111282799</name>
</gene>
<dbReference type="AlphaFoldDB" id="A0A6P5XEU6"/>
<dbReference type="RefSeq" id="XP_022726788.1">
    <property type="nucleotide sequence ID" value="XM_022871053.1"/>
</dbReference>
<keyword evidence="2" id="KW-1185">Reference proteome</keyword>
<accession>A0A6P5XEU6</accession>
<organism evidence="2 3">
    <name type="scientific">Durio zibethinus</name>
    <name type="common">Durian</name>
    <dbReference type="NCBI Taxonomy" id="66656"/>
    <lineage>
        <taxon>Eukaryota</taxon>
        <taxon>Viridiplantae</taxon>
        <taxon>Streptophyta</taxon>
        <taxon>Embryophyta</taxon>
        <taxon>Tracheophyta</taxon>
        <taxon>Spermatophyta</taxon>
        <taxon>Magnoliopsida</taxon>
        <taxon>eudicotyledons</taxon>
        <taxon>Gunneridae</taxon>
        <taxon>Pentapetalae</taxon>
        <taxon>rosids</taxon>
        <taxon>malvids</taxon>
        <taxon>Malvales</taxon>
        <taxon>Malvaceae</taxon>
        <taxon>Helicteroideae</taxon>
        <taxon>Durio</taxon>
    </lineage>
</organism>
<sequence length="101" mass="11988">MRIICLCIWILLTHNKYGWSRYAQFSLAVVNQIHNKYSIRKRIAIHDDLVCHVQTEEGASFCSNLRRYTMLGFLLHPYFRLSHGQLLCKHCYNDPQMDPTM</sequence>
<evidence type="ECO:0000313" key="2">
    <source>
        <dbReference type="Proteomes" id="UP000515121"/>
    </source>
</evidence>
<dbReference type="KEGG" id="dzi:111282799"/>
<evidence type="ECO:0000256" key="1">
    <source>
        <dbReference type="SAM" id="SignalP"/>
    </source>
</evidence>
<name>A0A6P5XEU6_DURZI</name>